<organism evidence="1 2">
    <name type="scientific">Artomyces pyxidatus</name>
    <dbReference type="NCBI Taxonomy" id="48021"/>
    <lineage>
        <taxon>Eukaryota</taxon>
        <taxon>Fungi</taxon>
        <taxon>Dikarya</taxon>
        <taxon>Basidiomycota</taxon>
        <taxon>Agaricomycotina</taxon>
        <taxon>Agaricomycetes</taxon>
        <taxon>Russulales</taxon>
        <taxon>Auriscalpiaceae</taxon>
        <taxon>Artomyces</taxon>
    </lineage>
</organism>
<gene>
    <name evidence="1" type="ORF">BV25DRAFT_1826922</name>
</gene>
<dbReference type="EMBL" id="MU277214">
    <property type="protein sequence ID" value="KAI0061081.1"/>
    <property type="molecule type" value="Genomic_DNA"/>
</dbReference>
<accession>A0ACB8SZ04</accession>
<proteinExistence type="predicted"/>
<comment type="caution">
    <text evidence="1">The sequence shown here is derived from an EMBL/GenBank/DDBJ whole genome shotgun (WGS) entry which is preliminary data.</text>
</comment>
<reference evidence="1" key="1">
    <citation type="submission" date="2021-03" db="EMBL/GenBank/DDBJ databases">
        <authorList>
            <consortium name="DOE Joint Genome Institute"/>
            <person name="Ahrendt S."/>
            <person name="Looney B.P."/>
            <person name="Miyauchi S."/>
            <person name="Morin E."/>
            <person name="Drula E."/>
            <person name="Courty P.E."/>
            <person name="Chicoki N."/>
            <person name="Fauchery L."/>
            <person name="Kohler A."/>
            <person name="Kuo A."/>
            <person name="Labutti K."/>
            <person name="Pangilinan J."/>
            <person name="Lipzen A."/>
            <person name="Riley R."/>
            <person name="Andreopoulos W."/>
            <person name="He G."/>
            <person name="Johnson J."/>
            <person name="Barry K.W."/>
            <person name="Grigoriev I.V."/>
            <person name="Nagy L."/>
            <person name="Hibbett D."/>
            <person name="Henrissat B."/>
            <person name="Matheny P.B."/>
            <person name="Labbe J."/>
            <person name="Martin F."/>
        </authorList>
    </citation>
    <scope>NUCLEOTIDE SEQUENCE</scope>
    <source>
        <strain evidence="1">HHB10654</strain>
    </source>
</reference>
<evidence type="ECO:0000313" key="1">
    <source>
        <dbReference type="EMBL" id="KAI0061081.1"/>
    </source>
</evidence>
<sequence length="276" mass="30138">MDASRDNPPPYAFVTRVYRSSLRPVVVPIALITGIWTLVWYIGLFKEIKTDDDNHEKKLATFAIALGALYLAAALIEFFGVAAGATQRFALIRIYSFLSVVAAVLVIGAGLVRVIVHFMLKGELISECTTLASNKKVDFTWGIWGPHLDKALSPDQASTWCNNAWSHDSWSEIISLIVEILLMAFLTLLAFSYAHQSQQDFVAPQRLPAAYAPPYAAAGPTYAAPQVHYEPPAGPPPGFLDEDGKPPGYGGGEGHADRKGADIDDGDPFSDFEERR</sequence>
<reference evidence="1" key="2">
    <citation type="journal article" date="2022" name="New Phytol.">
        <title>Evolutionary transition to the ectomycorrhizal habit in the genomes of a hyperdiverse lineage of mushroom-forming fungi.</title>
        <authorList>
            <person name="Looney B."/>
            <person name="Miyauchi S."/>
            <person name="Morin E."/>
            <person name="Drula E."/>
            <person name="Courty P.E."/>
            <person name="Kohler A."/>
            <person name="Kuo A."/>
            <person name="LaButti K."/>
            <person name="Pangilinan J."/>
            <person name="Lipzen A."/>
            <person name="Riley R."/>
            <person name="Andreopoulos W."/>
            <person name="He G."/>
            <person name="Johnson J."/>
            <person name="Nolan M."/>
            <person name="Tritt A."/>
            <person name="Barry K.W."/>
            <person name="Grigoriev I.V."/>
            <person name="Nagy L.G."/>
            <person name="Hibbett D."/>
            <person name="Henrissat B."/>
            <person name="Matheny P.B."/>
            <person name="Labbe J."/>
            <person name="Martin F.M."/>
        </authorList>
    </citation>
    <scope>NUCLEOTIDE SEQUENCE</scope>
    <source>
        <strain evidence="1">HHB10654</strain>
    </source>
</reference>
<dbReference type="Proteomes" id="UP000814140">
    <property type="component" value="Unassembled WGS sequence"/>
</dbReference>
<name>A0ACB8SZ04_9AGAM</name>
<protein>
    <submittedName>
        <fullName evidence="1">Uncharacterized protein</fullName>
    </submittedName>
</protein>
<evidence type="ECO:0000313" key="2">
    <source>
        <dbReference type="Proteomes" id="UP000814140"/>
    </source>
</evidence>
<keyword evidence="2" id="KW-1185">Reference proteome</keyword>